<evidence type="ECO:0000313" key="2">
    <source>
        <dbReference type="EMBL" id="KAJ8038201.1"/>
    </source>
</evidence>
<organism evidence="2 4">
    <name type="scientific">Holothuria leucospilota</name>
    <name type="common">Black long sea cucumber</name>
    <name type="synonym">Mertensiothuria leucospilota</name>
    <dbReference type="NCBI Taxonomy" id="206669"/>
    <lineage>
        <taxon>Eukaryota</taxon>
        <taxon>Metazoa</taxon>
        <taxon>Echinodermata</taxon>
        <taxon>Eleutherozoa</taxon>
        <taxon>Echinozoa</taxon>
        <taxon>Holothuroidea</taxon>
        <taxon>Aspidochirotacea</taxon>
        <taxon>Aspidochirotida</taxon>
        <taxon>Holothuriidae</taxon>
        <taxon>Holothuria</taxon>
    </lineage>
</organism>
<dbReference type="AlphaFoldDB" id="A0A9Q1C3X7"/>
<feature type="region of interest" description="Disordered" evidence="1">
    <location>
        <begin position="80"/>
        <end position="194"/>
    </location>
</feature>
<dbReference type="Proteomes" id="UP001152320">
    <property type="component" value="Chromosome 7"/>
</dbReference>
<feature type="compositionally biased region" description="Basic and acidic residues" evidence="1">
    <location>
        <begin position="167"/>
        <end position="188"/>
    </location>
</feature>
<dbReference type="Proteomes" id="UP001152320">
    <property type="component" value="Chromosome 4"/>
</dbReference>
<gene>
    <name evidence="3" type="ORF">HOLleu_11698</name>
    <name evidence="2" type="ORF">HOLleu_15546</name>
</gene>
<reference evidence="2" key="1">
    <citation type="submission" date="2021-10" db="EMBL/GenBank/DDBJ databases">
        <title>Tropical sea cucumber genome reveals ecological adaptation and Cuvierian tubules defense mechanism.</title>
        <authorList>
            <person name="Chen T."/>
        </authorList>
    </citation>
    <scope>NUCLEOTIDE SEQUENCE</scope>
    <source>
        <strain evidence="2">Nanhai2018</strain>
        <tissue evidence="2">Muscle</tissue>
    </source>
</reference>
<keyword evidence="4" id="KW-1185">Reference proteome</keyword>
<evidence type="ECO:0000313" key="3">
    <source>
        <dbReference type="EMBL" id="KAJ8044280.1"/>
    </source>
</evidence>
<sequence>MLLPAGLPPASPRHRWLALDERLEYRDICHGHRPKRCLEHAVPFRGSARHPLTRNRCKTWEERSPGTLVFLVGGSKTRNKVSVGEPAEGSLTATRQRGTVRERTGDALGFLSTGEPRLSLPVRPPREKNGLLPNGVEAKTGPAPDATDRSKRAAASASQGTVWSRPDLTHHDERKTKSTPEVREERAAGGDVPP</sequence>
<dbReference type="EMBL" id="JAIZAY010000007">
    <property type="protein sequence ID" value="KAJ8038201.1"/>
    <property type="molecule type" value="Genomic_DNA"/>
</dbReference>
<evidence type="ECO:0000256" key="1">
    <source>
        <dbReference type="SAM" id="MobiDB-lite"/>
    </source>
</evidence>
<accession>A0A9Q1C3X7</accession>
<protein>
    <submittedName>
        <fullName evidence="2">Uncharacterized protein</fullName>
    </submittedName>
</protein>
<name>A0A9Q1C3X7_HOLLE</name>
<proteinExistence type="predicted"/>
<comment type="caution">
    <text evidence="2">The sequence shown here is derived from an EMBL/GenBank/DDBJ whole genome shotgun (WGS) entry which is preliminary data.</text>
</comment>
<dbReference type="EMBL" id="JAIZAY010000004">
    <property type="protein sequence ID" value="KAJ8044280.1"/>
    <property type="molecule type" value="Genomic_DNA"/>
</dbReference>
<evidence type="ECO:0000313" key="4">
    <source>
        <dbReference type="Proteomes" id="UP001152320"/>
    </source>
</evidence>